<gene>
    <name evidence="1" type="ORF">BI308_10905</name>
</gene>
<evidence type="ECO:0008006" key="3">
    <source>
        <dbReference type="Google" id="ProtNLM"/>
    </source>
</evidence>
<evidence type="ECO:0000313" key="1">
    <source>
        <dbReference type="EMBL" id="OJJ25545.1"/>
    </source>
</evidence>
<dbReference type="Pfam" id="PF06051">
    <property type="entry name" value="DUF928"/>
    <property type="match status" value="1"/>
</dbReference>
<organism evidence="1 2">
    <name type="scientific">Roseofilum reptotaenium AO1-A</name>
    <dbReference type="NCBI Taxonomy" id="1925591"/>
    <lineage>
        <taxon>Bacteria</taxon>
        <taxon>Bacillati</taxon>
        <taxon>Cyanobacteriota</taxon>
        <taxon>Cyanophyceae</taxon>
        <taxon>Desertifilales</taxon>
        <taxon>Desertifilaceae</taxon>
        <taxon>Roseofilum</taxon>
    </lineage>
</organism>
<dbReference type="AlphaFoldDB" id="A0A1L9QS74"/>
<dbReference type="STRING" id="1925591.BI308_10905"/>
<evidence type="ECO:0000313" key="2">
    <source>
        <dbReference type="Proteomes" id="UP000183940"/>
    </source>
</evidence>
<dbReference type="Proteomes" id="UP000183940">
    <property type="component" value="Unassembled WGS sequence"/>
</dbReference>
<protein>
    <recommendedName>
        <fullName evidence="3">DUF928 domain-containing protein</fullName>
    </recommendedName>
</protein>
<dbReference type="EMBL" id="MLAW01000016">
    <property type="protein sequence ID" value="OJJ25545.1"/>
    <property type="molecule type" value="Genomic_DNA"/>
</dbReference>
<name>A0A1L9QS74_9CYAN</name>
<comment type="caution">
    <text evidence="1">The sequence shown here is derived from an EMBL/GenBank/DDBJ whole genome shotgun (WGS) entry which is preliminary data.</text>
</comment>
<accession>A0A1L9QS74</accession>
<reference evidence="1" key="1">
    <citation type="submission" date="2016-10" db="EMBL/GenBank/DDBJ databases">
        <title>CRISPR-Cas defence system in Roseofilum reptotaenium: evidence of a bacteriophage-cyanobacterium arms race in the coral black band disease.</title>
        <authorList>
            <person name="Buerger P."/>
            <person name="Wood-Charlson E.M."/>
            <person name="Weynberg K.D."/>
            <person name="Willis B."/>
            <person name="Van Oppen M.J."/>
        </authorList>
    </citation>
    <scope>NUCLEOTIDE SEQUENCE [LARGE SCALE GENOMIC DNA]</scope>
    <source>
        <strain evidence="1">AO1-A</strain>
    </source>
</reference>
<proteinExistence type="predicted"/>
<sequence>MVAVLPENFYGTTLSSHPMILVYVPESPGGEGIFSLKDEDKTLLYTTSIPVSGKGGILAIQLPEDAPGLEVGKLYQWYFALKLEPGLSPNTPFVDGLVKRIAPSSQLARSLEGKTRLQQSSILAENGVWYDCAAILAALQVVDPTNPELVAEWTELLDSVNLSKLTKASLIPTAY</sequence>
<dbReference type="InterPro" id="IPR010328">
    <property type="entry name" value="DUF928"/>
</dbReference>
<keyword evidence="2" id="KW-1185">Reference proteome</keyword>